<feature type="region of interest" description="Disordered" evidence="1">
    <location>
        <begin position="1"/>
        <end position="30"/>
    </location>
</feature>
<dbReference type="EMBL" id="JBHUOG010000001">
    <property type="protein sequence ID" value="MFD2792557.1"/>
    <property type="molecule type" value="Genomic_DNA"/>
</dbReference>
<reference evidence="3" key="1">
    <citation type="journal article" date="2019" name="Int. J. Syst. Evol. Microbiol.">
        <title>The Global Catalogue of Microorganisms (GCM) 10K type strain sequencing project: providing services to taxonomists for standard genome sequencing and annotation.</title>
        <authorList>
            <consortium name="The Broad Institute Genomics Platform"/>
            <consortium name="The Broad Institute Genome Sequencing Center for Infectious Disease"/>
            <person name="Wu L."/>
            <person name="Ma J."/>
        </authorList>
    </citation>
    <scope>NUCLEOTIDE SEQUENCE [LARGE SCALE GENOMIC DNA]</scope>
    <source>
        <strain evidence="3">CCM 7044</strain>
    </source>
</reference>
<sequence>MNAPTERNFDSSLAAGQAGSGSTPEELASVQRHIDEQAKDAADKADLERTIFGK</sequence>
<feature type="region of interest" description="Disordered" evidence="1">
    <location>
        <begin position="35"/>
        <end position="54"/>
    </location>
</feature>
<dbReference type="RefSeq" id="WP_377180293.1">
    <property type="nucleotide sequence ID" value="NZ_JBHUOG010000001.1"/>
</dbReference>
<dbReference type="Proteomes" id="UP001597479">
    <property type="component" value="Unassembled WGS sequence"/>
</dbReference>
<organism evidence="2 3">
    <name type="scientific">Promicromonospora vindobonensis</name>
    <dbReference type="NCBI Taxonomy" id="195748"/>
    <lineage>
        <taxon>Bacteria</taxon>
        <taxon>Bacillati</taxon>
        <taxon>Actinomycetota</taxon>
        <taxon>Actinomycetes</taxon>
        <taxon>Micrococcales</taxon>
        <taxon>Promicromonosporaceae</taxon>
        <taxon>Promicromonospora</taxon>
    </lineage>
</organism>
<feature type="compositionally biased region" description="Low complexity" evidence="1">
    <location>
        <begin position="11"/>
        <end position="22"/>
    </location>
</feature>
<evidence type="ECO:0000256" key="1">
    <source>
        <dbReference type="SAM" id="MobiDB-lite"/>
    </source>
</evidence>
<comment type="caution">
    <text evidence="2">The sequence shown here is derived from an EMBL/GenBank/DDBJ whole genome shotgun (WGS) entry which is preliminary data.</text>
</comment>
<proteinExistence type="predicted"/>
<name>A0ABW5VLR5_9MICO</name>
<evidence type="ECO:0000313" key="3">
    <source>
        <dbReference type="Proteomes" id="UP001597479"/>
    </source>
</evidence>
<evidence type="ECO:0000313" key="2">
    <source>
        <dbReference type="EMBL" id="MFD2792557.1"/>
    </source>
</evidence>
<protein>
    <submittedName>
        <fullName evidence="2">Uncharacterized protein</fullName>
    </submittedName>
</protein>
<accession>A0ABW5VLR5</accession>
<gene>
    <name evidence="2" type="ORF">ACFS27_03250</name>
</gene>
<keyword evidence="3" id="KW-1185">Reference proteome</keyword>